<dbReference type="InterPro" id="IPR038538">
    <property type="entry name" value="MTERF_sf"/>
</dbReference>
<dbReference type="GO" id="GO:0006353">
    <property type="term" value="P:DNA-templated transcription termination"/>
    <property type="evidence" value="ECO:0007669"/>
    <property type="project" value="UniProtKB-KW"/>
</dbReference>
<comment type="similarity">
    <text evidence="1">Belongs to the mTERF family.</text>
</comment>
<dbReference type="Pfam" id="PF02536">
    <property type="entry name" value="mTERF"/>
    <property type="match status" value="2"/>
</dbReference>
<dbReference type="PANTHER" id="PTHR13068:SF38">
    <property type="entry name" value="TRANSCRIPTION TERMINATION FACTOR FAMILY PROTEIN"/>
    <property type="match status" value="1"/>
</dbReference>
<comment type="caution">
    <text evidence="4">The sequence shown here is derived from an EMBL/GenBank/DDBJ whole genome shotgun (WGS) entry which is preliminary data.</text>
</comment>
<dbReference type="PANTHER" id="PTHR13068">
    <property type="entry name" value="CGI-12 PROTEIN-RELATED"/>
    <property type="match status" value="1"/>
</dbReference>
<name>A0ABD3ASK9_9GENT</name>
<proteinExistence type="inferred from homology"/>
<dbReference type="Proteomes" id="UP001630127">
    <property type="component" value="Unassembled WGS sequence"/>
</dbReference>
<keyword evidence="2" id="KW-0804">Transcription</keyword>
<evidence type="ECO:0000313" key="4">
    <source>
        <dbReference type="EMBL" id="KAL3534197.1"/>
    </source>
</evidence>
<evidence type="ECO:0000256" key="2">
    <source>
        <dbReference type="ARBA" id="ARBA00022472"/>
    </source>
</evidence>
<keyword evidence="3" id="KW-0809">Transit peptide</keyword>
<dbReference type="SMART" id="SM00733">
    <property type="entry name" value="Mterf"/>
    <property type="match status" value="7"/>
</dbReference>
<dbReference type="FunFam" id="1.25.70.10:FF:000019">
    <property type="entry name" value="mTERF family protein"/>
    <property type="match status" value="1"/>
</dbReference>
<keyword evidence="2" id="KW-0805">Transcription regulation</keyword>
<reference evidence="4 5" key="1">
    <citation type="submission" date="2024-11" db="EMBL/GenBank/DDBJ databases">
        <title>A near-complete genome assembly of Cinchona calisaya.</title>
        <authorList>
            <person name="Lian D.C."/>
            <person name="Zhao X.W."/>
            <person name="Wei L."/>
        </authorList>
    </citation>
    <scope>NUCLEOTIDE SEQUENCE [LARGE SCALE GENOMIC DNA]</scope>
    <source>
        <tissue evidence="4">Nenye</tissue>
    </source>
</reference>
<protein>
    <recommendedName>
        <fullName evidence="6">Transcription termination factor MTEF18, mitochondrial-like</fullName>
    </recommendedName>
</protein>
<keyword evidence="2" id="KW-0806">Transcription termination</keyword>
<keyword evidence="5" id="KW-1185">Reference proteome</keyword>
<accession>A0ABD3ASK9</accession>
<dbReference type="InterPro" id="IPR003690">
    <property type="entry name" value="MTERF"/>
</dbReference>
<evidence type="ECO:0008006" key="6">
    <source>
        <dbReference type="Google" id="ProtNLM"/>
    </source>
</evidence>
<dbReference type="EMBL" id="JBJUIK010000002">
    <property type="protein sequence ID" value="KAL3534197.1"/>
    <property type="molecule type" value="Genomic_DNA"/>
</dbReference>
<dbReference type="AlphaFoldDB" id="A0ABD3ASK9"/>
<evidence type="ECO:0000256" key="1">
    <source>
        <dbReference type="ARBA" id="ARBA00007692"/>
    </source>
</evidence>
<evidence type="ECO:0000313" key="5">
    <source>
        <dbReference type="Proteomes" id="UP001630127"/>
    </source>
</evidence>
<dbReference type="Gene3D" id="1.25.70.10">
    <property type="entry name" value="Transcription termination factor 3, mitochondrial"/>
    <property type="match status" value="2"/>
</dbReference>
<evidence type="ECO:0000256" key="3">
    <source>
        <dbReference type="ARBA" id="ARBA00022946"/>
    </source>
</evidence>
<gene>
    <name evidence="4" type="ORF">ACH5RR_002658</name>
</gene>
<sequence>MPYRFKTQFFSSFIYFYFYIAKLTASKIAMTHLQKLGKLSILKWVSVSFVNNSFRLSRTNFWAIWVNGSCRIAQSFRFYSTRKARRFEMSRKKEAQGALLDYLHSTRTLLFTDAEYMSKNSPHFLEKLLTRVDNQAEIGRSLTRFLRYHPINEFEPFFESMGLKPCEYSLLLPRQLMFLNDDPVLMENYHVLCNYGIARNKIGKFYQEVSEVFRYGEGVLQAKINSFEKMGLSQSKVIKAVVSSPYLLVGDASMVFFGILDKLKSADPAFDWMEGHLLEGKLYDWSQMLETLCLLGKMGCSEEQLGSLIRKHPDVLFENSGTKTLLLIGILTKFGLTPNKICDMFLQFPQIPIATFLRNLQHCYNFLVEIEMAKLDVRRIVCSHTILLGSCSIKKLNSLLTNLRVTKNQLCEIVMENPEIIRNWIVGKRIERLPGLTAEEEKQRSHLMKTKFLLDLGFVENSKEMKRALRLFRGKGLKLQERFDCFVNAGLSTKDVAAMVKESPNILNVSKDAIERKIDFLVNDLGLPVYILAHFPACISYTVERIKLRHTMYGWLKDQGAVESHLTLSTVLATAEKLFVKSYVKQHPQGLEVWERLKQTVYSH</sequence>
<organism evidence="4 5">
    <name type="scientific">Cinchona calisaya</name>
    <dbReference type="NCBI Taxonomy" id="153742"/>
    <lineage>
        <taxon>Eukaryota</taxon>
        <taxon>Viridiplantae</taxon>
        <taxon>Streptophyta</taxon>
        <taxon>Embryophyta</taxon>
        <taxon>Tracheophyta</taxon>
        <taxon>Spermatophyta</taxon>
        <taxon>Magnoliopsida</taxon>
        <taxon>eudicotyledons</taxon>
        <taxon>Gunneridae</taxon>
        <taxon>Pentapetalae</taxon>
        <taxon>asterids</taxon>
        <taxon>lamiids</taxon>
        <taxon>Gentianales</taxon>
        <taxon>Rubiaceae</taxon>
        <taxon>Cinchonoideae</taxon>
        <taxon>Cinchoneae</taxon>
        <taxon>Cinchona</taxon>
    </lineage>
</organism>